<dbReference type="PANTHER" id="PTHR30038">
    <property type="entry name" value="ALDEHYDE FERREDOXIN OXIDOREDUCTASE"/>
    <property type="match status" value="1"/>
</dbReference>
<organism evidence="2">
    <name type="scientific">marine sediment metagenome</name>
    <dbReference type="NCBI Taxonomy" id="412755"/>
    <lineage>
        <taxon>unclassified sequences</taxon>
        <taxon>metagenomes</taxon>
        <taxon>ecological metagenomes</taxon>
    </lineage>
</organism>
<dbReference type="InterPro" id="IPR001203">
    <property type="entry name" value="OxRdtase_Ald_Fedxn_C"/>
</dbReference>
<gene>
    <name evidence="2" type="ORF">S01H4_24497</name>
</gene>
<dbReference type="PANTHER" id="PTHR30038:SF0">
    <property type="entry name" value="TUNGSTEN-CONTAINING ALDEHYDE FERREDOXIN OXIDOREDUCTASE"/>
    <property type="match status" value="1"/>
</dbReference>
<dbReference type="InterPro" id="IPR051919">
    <property type="entry name" value="W-dependent_AOR"/>
</dbReference>
<feature type="non-terminal residue" evidence="2">
    <location>
        <position position="1"/>
    </location>
</feature>
<dbReference type="GO" id="GO:0009055">
    <property type="term" value="F:electron transfer activity"/>
    <property type="evidence" value="ECO:0007669"/>
    <property type="project" value="InterPro"/>
</dbReference>
<dbReference type="GO" id="GO:0051536">
    <property type="term" value="F:iron-sulfur cluster binding"/>
    <property type="evidence" value="ECO:0007669"/>
    <property type="project" value="InterPro"/>
</dbReference>
<dbReference type="InterPro" id="IPR036021">
    <property type="entry name" value="Tungsten_al_ferr_oxy-like_C"/>
</dbReference>
<dbReference type="Gene3D" id="1.10.599.10">
    <property type="entry name" value="Aldehyde Ferredoxin Oxidoreductase Protein, subunit A, domain 3"/>
    <property type="match status" value="1"/>
</dbReference>
<comment type="caution">
    <text evidence="2">The sequence shown here is derived from an EMBL/GenBank/DDBJ whole genome shotgun (WGS) entry which is preliminary data.</text>
</comment>
<protein>
    <recommendedName>
        <fullName evidence="1">Aldehyde ferredoxin oxidoreductase C-terminal domain-containing protein</fullName>
    </recommendedName>
</protein>
<dbReference type="GO" id="GO:0016625">
    <property type="term" value="F:oxidoreductase activity, acting on the aldehyde or oxo group of donors, iron-sulfur protein as acceptor"/>
    <property type="evidence" value="ECO:0007669"/>
    <property type="project" value="InterPro"/>
</dbReference>
<proteinExistence type="predicted"/>
<dbReference type="Pfam" id="PF01314">
    <property type="entry name" value="AFOR_C"/>
    <property type="match status" value="1"/>
</dbReference>
<evidence type="ECO:0000313" key="2">
    <source>
        <dbReference type="EMBL" id="GAG86053.1"/>
    </source>
</evidence>
<dbReference type="EMBL" id="BART01011512">
    <property type="protein sequence ID" value="GAG86053.1"/>
    <property type="molecule type" value="Genomic_DNA"/>
</dbReference>
<accession>X1BPQ7</accession>
<evidence type="ECO:0000259" key="1">
    <source>
        <dbReference type="Pfam" id="PF01314"/>
    </source>
</evidence>
<dbReference type="InterPro" id="IPR013985">
    <property type="entry name" value="Ald_Fedxn_OxRdtase_dom3"/>
</dbReference>
<sequence>DHSIEQFKIHFKRMGIPESATNRLFSPVKKEMGVNIGRLTRYSEDWYTILTNLGLCARAQMNRFWGIEMTTAFYNAVTGFDISIEEMRKGAERTWNLLKILNVKEGFSRKDDQFPKEWFKPLKYGNAILDMKDFTGTTKITPEIANSLIDDYYDERGWNNIDGSPTAEKIKELGLEKFV</sequence>
<dbReference type="AlphaFoldDB" id="X1BPQ7"/>
<feature type="domain" description="Aldehyde ferredoxin oxidoreductase C-terminal" evidence="1">
    <location>
        <begin position="34"/>
        <end position="175"/>
    </location>
</feature>
<dbReference type="SUPFAM" id="SSF48310">
    <property type="entry name" value="Aldehyde ferredoxin oxidoreductase, C-terminal domains"/>
    <property type="match status" value="1"/>
</dbReference>
<reference evidence="2" key="1">
    <citation type="journal article" date="2014" name="Front. Microbiol.">
        <title>High frequency of phylogenetically diverse reductive dehalogenase-homologous genes in deep subseafloor sedimentary metagenomes.</title>
        <authorList>
            <person name="Kawai M."/>
            <person name="Futagami T."/>
            <person name="Toyoda A."/>
            <person name="Takaki Y."/>
            <person name="Nishi S."/>
            <person name="Hori S."/>
            <person name="Arai W."/>
            <person name="Tsubouchi T."/>
            <person name="Morono Y."/>
            <person name="Uchiyama I."/>
            <person name="Ito T."/>
            <person name="Fujiyama A."/>
            <person name="Inagaki F."/>
            <person name="Takami H."/>
        </authorList>
    </citation>
    <scope>NUCLEOTIDE SEQUENCE</scope>
    <source>
        <strain evidence="2">Expedition CK06-06</strain>
    </source>
</reference>
<name>X1BPQ7_9ZZZZ</name>